<evidence type="ECO:0000256" key="1">
    <source>
        <dbReference type="SAM" id="MobiDB-lite"/>
    </source>
</evidence>
<reference evidence="2" key="2">
    <citation type="submission" date="2023-05" db="EMBL/GenBank/DDBJ databases">
        <authorList>
            <consortium name="Lawrence Berkeley National Laboratory"/>
            <person name="Steindorff A."/>
            <person name="Hensen N."/>
            <person name="Bonometti L."/>
            <person name="Westerberg I."/>
            <person name="Brannstrom I.O."/>
            <person name="Guillou S."/>
            <person name="Cros-Aarteil S."/>
            <person name="Calhoun S."/>
            <person name="Haridas S."/>
            <person name="Kuo A."/>
            <person name="Mondo S."/>
            <person name="Pangilinan J."/>
            <person name="Riley R."/>
            <person name="Labutti K."/>
            <person name="Andreopoulos B."/>
            <person name="Lipzen A."/>
            <person name="Chen C."/>
            <person name="Yanf M."/>
            <person name="Daum C."/>
            <person name="Ng V."/>
            <person name="Clum A."/>
            <person name="Ohm R."/>
            <person name="Martin F."/>
            <person name="Silar P."/>
            <person name="Natvig D."/>
            <person name="Lalanne C."/>
            <person name="Gautier V."/>
            <person name="Ament-Velasquez S.L."/>
            <person name="Kruys A."/>
            <person name="Hutchinson M.I."/>
            <person name="Powell A.J."/>
            <person name="Barry K."/>
            <person name="Miller A.N."/>
            <person name="Grigoriev I.V."/>
            <person name="Debuchy R."/>
            <person name="Gladieux P."/>
            <person name="Thoren M.H."/>
            <person name="Johannesson H."/>
        </authorList>
    </citation>
    <scope>NUCLEOTIDE SEQUENCE</scope>
    <source>
        <strain evidence="2">CBS 990.96</strain>
    </source>
</reference>
<protein>
    <submittedName>
        <fullName evidence="2">Uncharacterized protein</fullName>
    </submittedName>
</protein>
<keyword evidence="3" id="KW-1185">Reference proteome</keyword>
<feature type="region of interest" description="Disordered" evidence="1">
    <location>
        <begin position="251"/>
        <end position="278"/>
    </location>
</feature>
<comment type="caution">
    <text evidence="2">The sequence shown here is derived from an EMBL/GenBank/DDBJ whole genome shotgun (WGS) entry which is preliminary data.</text>
</comment>
<name>A0AAN7BJ21_9PEZI</name>
<accession>A0AAN7BJ21</accession>
<proteinExistence type="predicted"/>
<gene>
    <name evidence="2" type="ORF">QBC38DRAFT_371515</name>
</gene>
<organism evidence="2 3">
    <name type="scientific">Podospora fimiseda</name>
    <dbReference type="NCBI Taxonomy" id="252190"/>
    <lineage>
        <taxon>Eukaryota</taxon>
        <taxon>Fungi</taxon>
        <taxon>Dikarya</taxon>
        <taxon>Ascomycota</taxon>
        <taxon>Pezizomycotina</taxon>
        <taxon>Sordariomycetes</taxon>
        <taxon>Sordariomycetidae</taxon>
        <taxon>Sordariales</taxon>
        <taxon>Podosporaceae</taxon>
        <taxon>Podospora</taxon>
    </lineage>
</organism>
<dbReference type="Proteomes" id="UP001301958">
    <property type="component" value="Unassembled WGS sequence"/>
</dbReference>
<feature type="region of interest" description="Disordered" evidence="1">
    <location>
        <begin position="1"/>
        <end position="31"/>
    </location>
</feature>
<evidence type="ECO:0000313" key="3">
    <source>
        <dbReference type="Proteomes" id="UP001301958"/>
    </source>
</evidence>
<feature type="compositionally biased region" description="Low complexity" evidence="1">
    <location>
        <begin position="81"/>
        <end position="91"/>
    </location>
</feature>
<sequence>MSYRTQTNSTSHSAHDSSPLANDGAPPQFLNKVSQYNNENTRSIWNHEADMTPHQHQTGIPKSKTFSVFYSITQSISNSRIISTSTRYRSQTPPPDHAPHRPSAPVTKKSIEPLLAEEETVMSEQIWSPPPLPDNPRLVKTAMPPEYWAGRFMALHDKFHNELLMPQNLEVLLEAQSAKFSLQAGKRTPSVAAAAQNNPSVSAYSVTRIAPGPNFMSRGIIPSQQQKRTSAIQTQSRIPQSATSGAILQTTPHCSTRSSSRTYTPYSGVTKVSSSRPPSYDQGITKLLPCTTNDQGNTTLPIMSSVSQDIPPEVPRHRYFSGNYSRPATHSMAARRALANNLEDEDARCKRVFIHLEALCVTEDARESLKRWQAAYARKMKRGALLPVGERM</sequence>
<feature type="compositionally biased region" description="Polar residues" evidence="1">
    <location>
        <begin position="1"/>
        <end position="12"/>
    </location>
</feature>
<dbReference type="EMBL" id="MU865400">
    <property type="protein sequence ID" value="KAK4224200.1"/>
    <property type="molecule type" value="Genomic_DNA"/>
</dbReference>
<reference evidence="2" key="1">
    <citation type="journal article" date="2023" name="Mol. Phylogenet. Evol.">
        <title>Genome-scale phylogeny and comparative genomics of the fungal order Sordariales.</title>
        <authorList>
            <person name="Hensen N."/>
            <person name="Bonometti L."/>
            <person name="Westerberg I."/>
            <person name="Brannstrom I.O."/>
            <person name="Guillou S."/>
            <person name="Cros-Aarteil S."/>
            <person name="Calhoun S."/>
            <person name="Haridas S."/>
            <person name="Kuo A."/>
            <person name="Mondo S."/>
            <person name="Pangilinan J."/>
            <person name="Riley R."/>
            <person name="LaButti K."/>
            <person name="Andreopoulos B."/>
            <person name="Lipzen A."/>
            <person name="Chen C."/>
            <person name="Yan M."/>
            <person name="Daum C."/>
            <person name="Ng V."/>
            <person name="Clum A."/>
            <person name="Steindorff A."/>
            <person name="Ohm R.A."/>
            <person name="Martin F."/>
            <person name="Silar P."/>
            <person name="Natvig D.O."/>
            <person name="Lalanne C."/>
            <person name="Gautier V."/>
            <person name="Ament-Velasquez S.L."/>
            <person name="Kruys A."/>
            <person name="Hutchinson M.I."/>
            <person name="Powell A.J."/>
            <person name="Barry K."/>
            <person name="Miller A.N."/>
            <person name="Grigoriev I.V."/>
            <person name="Debuchy R."/>
            <person name="Gladieux P."/>
            <person name="Hiltunen Thoren M."/>
            <person name="Johannesson H."/>
        </authorList>
    </citation>
    <scope>NUCLEOTIDE SEQUENCE</scope>
    <source>
        <strain evidence="2">CBS 990.96</strain>
    </source>
</reference>
<feature type="region of interest" description="Disordered" evidence="1">
    <location>
        <begin position="81"/>
        <end position="107"/>
    </location>
</feature>
<feature type="non-terminal residue" evidence="2">
    <location>
        <position position="392"/>
    </location>
</feature>
<evidence type="ECO:0000313" key="2">
    <source>
        <dbReference type="EMBL" id="KAK4224200.1"/>
    </source>
</evidence>
<dbReference type="AlphaFoldDB" id="A0AAN7BJ21"/>
<feature type="compositionally biased region" description="Low complexity" evidence="1">
    <location>
        <begin position="255"/>
        <end position="267"/>
    </location>
</feature>